<evidence type="ECO:0000256" key="2">
    <source>
        <dbReference type="SAM" id="SignalP"/>
    </source>
</evidence>
<accession>A0AA96WH93</accession>
<dbReference type="RefSeq" id="WP_316431148.1">
    <property type="nucleotide sequence ID" value="NZ_CP053586.1"/>
</dbReference>
<dbReference type="AlphaFoldDB" id="A0AA96WH93"/>
<dbReference type="EMBL" id="CP053586">
    <property type="protein sequence ID" value="WNZ25060.1"/>
    <property type="molecule type" value="Genomic_DNA"/>
</dbReference>
<protein>
    <recommendedName>
        <fullName evidence="4">Lipoprotein</fullName>
    </recommendedName>
</protein>
<feature type="chain" id="PRO_5041647503" description="Lipoprotein" evidence="2">
    <location>
        <begin position="18"/>
        <end position="225"/>
    </location>
</feature>
<reference evidence="3" key="1">
    <citation type="submission" date="2020-05" db="EMBL/GenBank/DDBJ databases">
        <authorList>
            <person name="Zhu T."/>
            <person name="Keshari N."/>
            <person name="Lu X."/>
        </authorList>
    </citation>
    <scope>NUCLEOTIDE SEQUENCE</scope>
    <source>
        <strain evidence="3">NK1-12</strain>
    </source>
</reference>
<evidence type="ECO:0000313" key="3">
    <source>
        <dbReference type="EMBL" id="WNZ25060.1"/>
    </source>
</evidence>
<name>A0AA96WH93_9CYAN</name>
<gene>
    <name evidence="3" type="ORF">HJG54_20865</name>
</gene>
<proteinExistence type="predicted"/>
<evidence type="ECO:0000256" key="1">
    <source>
        <dbReference type="SAM" id="MobiDB-lite"/>
    </source>
</evidence>
<feature type="signal peptide" evidence="2">
    <location>
        <begin position="1"/>
        <end position="17"/>
    </location>
</feature>
<dbReference type="PROSITE" id="PS51257">
    <property type="entry name" value="PROKAR_LIPOPROTEIN"/>
    <property type="match status" value="1"/>
</dbReference>
<keyword evidence="2" id="KW-0732">Signal</keyword>
<feature type="compositionally biased region" description="Polar residues" evidence="1">
    <location>
        <begin position="25"/>
        <end position="59"/>
    </location>
</feature>
<evidence type="ECO:0008006" key="4">
    <source>
        <dbReference type="Google" id="ProtNLM"/>
    </source>
</evidence>
<feature type="region of interest" description="Disordered" evidence="1">
    <location>
        <begin position="25"/>
        <end position="63"/>
    </location>
</feature>
<organism evidence="3">
    <name type="scientific">Leptolyngbya sp. NK1-12</name>
    <dbReference type="NCBI Taxonomy" id="2547451"/>
    <lineage>
        <taxon>Bacteria</taxon>
        <taxon>Bacillati</taxon>
        <taxon>Cyanobacteriota</taxon>
        <taxon>Cyanophyceae</taxon>
        <taxon>Leptolyngbyales</taxon>
        <taxon>Leptolyngbyaceae</taxon>
        <taxon>Leptolyngbya group</taxon>
        <taxon>Leptolyngbya</taxon>
    </lineage>
</organism>
<sequence>MQNKILLFILCLLTACASEKTFEAKNQTTTNPNIASTSEVQNTPGTQPVEESQLSQNSTSDEKVTAAKLSSQDKNKLLEIDQNNYKNIPVKIVLPTYIPDGFKVEKVEVGDDKRFGPGYSITYSDDSNNCFEISGASGGFGAGAEDFEIITVNSKALGNVELGYTQFDQVTNQPRIGFNQFTVQGVIPSEQQYSFWSPGIVNSQCNAIEFQEAAKIVESLDYLNP</sequence>